<evidence type="ECO:0000256" key="9">
    <source>
        <dbReference type="SAM" id="MobiDB-lite"/>
    </source>
</evidence>
<dbReference type="Pfam" id="PF00105">
    <property type="entry name" value="zf-C4"/>
    <property type="match status" value="1"/>
</dbReference>
<dbReference type="InterPro" id="IPR000536">
    <property type="entry name" value="Nucl_hrmn_rcpt_lig-bd"/>
</dbReference>
<evidence type="ECO:0000259" key="11">
    <source>
        <dbReference type="PROSITE" id="PS51843"/>
    </source>
</evidence>
<feature type="region of interest" description="Disordered" evidence="9">
    <location>
        <begin position="138"/>
        <end position="163"/>
    </location>
</feature>
<keyword evidence="8" id="KW-0539">Nucleus</keyword>
<dbReference type="SMART" id="SM00399">
    <property type="entry name" value="ZnF_C4"/>
    <property type="match status" value="1"/>
</dbReference>
<dbReference type="Pfam" id="PF00104">
    <property type="entry name" value="Hormone_recep"/>
    <property type="match status" value="1"/>
</dbReference>
<dbReference type="PRINTS" id="PR00047">
    <property type="entry name" value="STROIDFINGER"/>
</dbReference>
<feature type="compositionally biased region" description="Basic and acidic residues" evidence="9">
    <location>
        <begin position="1"/>
        <end position="11"/>
    </location>
</feature>
<evidence type="ECO:0000313" key="13">
    <source>
        <dbReference type="Proteomes" id="UP000245119"/>
    </source>
</evidence>
<organism evidence="12 13">
    <name type="scientific">Pomacea canaliculata</name>
    <name type="common">Golden apple snail</name>
    <dbReference type="NCBI Taxonomy" id="400727"/>
    <lineage>
        <taxon>Eukaryota</taxon>
        <taxon>Metazoa</taxon>
        <taxon>Spiralia</taxon>
        <taxon>Lophotrochozoa</taxon>
        <taxon>Mollusca</taxon>
        <taxon>Gastropoda</taxon>
        <taxon>Caenogastropoda</taxon>
        <taxon>Architaenioglossa</taxon>
        <taxon>Ampullarioidea</taxon>
        <taxon>Ampullariidae</taxon>
        <taxon>Pomacea</taxon>
    </lineage>
</organism>
<dbReference type="InterPro" id="IPR013088">
    <property type="entry name" value="Znf_NHR/GATA"/>
</dbReference>
<keyword evidence="3" id="KW-0862">Zinc</keyword>
<dbReference type="PROSITE" id="PS51843">
    <property type="entry name" value="NR_LBD"/>
    <property type="match status" value="1"/>
</dbReference>
<gene>
    <name evidence="12" type="ORF">C0Q70_08877</name>
</gene>
<evidence type="ECO:0000256" key="6">
    <source>
        <dbReference type="ARBA" id="ARBA00023163"/>
    </source>
</evidence>
<keyword evidence="6" id="KW-0804">Transcription</keyword>
<evidence type="ECO:0000256" key="5">
    <source>
        <dbReference type="ARBA" id="ARBA00023125"/>
    </source>
</evidence>
<accession>A0A2T7P863</accession>
<keyword evidence="13" id="KW-1185">Reference proteome</keyword>
<dbReference type="PANTHER" id="PTHR24082">
    <property type="entry name" value="NUCLEAR HORMONE RECEPTOR"/>
    <property type="match status" value="1"/>
</dbReference>
<dbReference type="OrthoDB" id="6355676at2759"/>
<sequence length="524" mass="58916">MEVDDGHTHVEDEYDDDNRELPHVPRQGSGWLTQTTEDVPTSSSCESFPGGAPGCEREGARRSCCVCGDKASAYNFGVLTCDTCKAFFRRNATRLEELKCVFNGNCVIDTVTRKFCSSCRLQKCFRLGMKPQLILNDERKKARLSRSNKQREQEQKSESRSQITLSQPLESICHFTQPQPSRYQHPALTPGPQPSQSVPVCVAYSENSMQEFTSVQSSPVSELCPIDLLPVFASEPCGSSHVDSAPVPQEMSASAHGKRFDDMAGTCHEACKSPSFQHVSLSDLPSDIKRYWLLSTEERTLLAHLTSKYQETMLRITHRDPDQPLEVITVLQMESYLKVLEKVCYHCVSFAKAVPEFRELKQVDQIAALKASFVQAYGICASSFFVPESDVWRIFLGDISVSQLPSDFHSTTFTRDGADLCTQVKAVAGNDLTLYALLHILVLLDPREGTINEPTELNTSRDKYLILLKHYLQSEYSYVYADRYFTALMNRLVLLYDMGQVAASHFKQFSHLFQPLLAEMLSGD</sequence>
<evidence type="ECO:0000256" key="7">
    <source>
        <dbReference type="ARBA" id="ARBA00023170"/>
    </source>
</evidence>
<dbReference type="GO" id="GO:0008270">
    <property type="term" value="F:zinc ion binding"/>
    <property type="evidence" value="ECO:0007669"/>
    <property type="project" value="UniProtKB-KW"/>
</dbReference>
<dbReference type="SUPFAM" id="SSF48508">
    <property type="entry name" value="Nuclear receptor ligand-binding domain"/>
    <property type="match status" value="1"/>
</dbReference>
<dbReference type="GO" id="GO:0000978">
    <property type="term" value="F:RNA polymerase II cis-regulatory region sequence-specific DNA binding"/>
    <property type="evidence" value="ECO:0007669"/>
    <property type="project" value="TreeGrafter"/>
</dbReference>
<feature type="compositionally biased region" description="Polar residues" evidence="9">
    <location>
        <begin position="30"/>
        <end position="46"/>
    </location>
</feature>
<protein>
    <recommendedName>
        <fullName evidence="14">Nuclear receptor domain-containing protein</fullName>
    </recommendedName>
</protein>
<feature type="domain" description="Nuclear receptor" evidence="10">
    <location>
        <begin position="61"/>
        <end position="136"/>
    </location>
</feature>
<evidence type="ECO:0000313" key="12">
    <source>
        <dbReference type="EMBL" id="PVD29622.1"/>
    </source>
</evidence>
<dbReference type="GO" id="GO:0045944">
    <property type="term" value="P:positive regulation of transcription by RNA polymerase II"/>
    <property type="evidence" value="ECO:0007669"/>
    <property type="project" value="TreeGrafter"/>
</dbReference>
<keyword evidence="4" id="KW-0805">Transcription regulation</keyword>
<reference evidence="12 13" key="1">
    <citation type="submission" date="2018-04" db="EMBL/GenBank/DDBJ databases">
        <title>The genome of golden apple snail Pomacea canaliculata provides insight into stress tolerance and invasive adaptation.</title>
        <authorList>
            <person name="Liu C."/>
            <person name="Liu B."/>
            <person name="Ren Y."/>
            <person name="Zhang Y."/>
            <person name="Wang H."/>
            <person name="Li S."/>
            <person name="Jiang F."/>
            <person name="Yin L."/>
            <person name="Zhang G."/>
            <person name="Qian W."/>
            <person name="Fan W."/>
        </authorList>
    </citation>
    <scope>NUCLEOTIDE SEQUENCE [LARGE SCALE GENOMIC DNA]</scope>
    <source>
        <strain evidence="12">SZHN2017</strain>
        <tissue evidence="12">Muscle</tissue>
    </source>
</reference>
<dbReference type="GO" id="GO:0030154">
    <property type="term" value="P:cell differentiation"/>
    <property type="evidence" value="ECO:0007669"/>
    <property type="project" value="TreeGrafter"/>
</dbReference>
<dbReference type="PANTHER" id="PTHR24082:SF283">
    <property type="entry name" value="NUCLEAR HORMONE RECEPTOR HR96"/>
    <property type="match status" value="1"/>
</dbReference>
<keyword evidence="1" id="KW-0479">Metal-binding</keyword>
<dbReference type="STRING" id="400727.A0A2T7P863"/>
<evidence type="ECO:0008006" key="14">
    <source>
        <dbReference type="Google" id="ProtNLM"/>
    </source>
</evidence>
<evidence type="ECO:0000259" key="10">
    <source>
        <dbReference type="PROSITE" id="PS51030"/>
    </source>
</evidence>
<dbReference type="EMBL" id="PZQS01000005">
    <property type="protein sequence ID" value="PVD29622.1"/>
    <property type="molecule type" value="Genomic_DNA"/>
</dbReference>
<dbReference type="SUPFAM" id="SSF57716">
    <property type="entry name" value="Glucocorticoid receptor-like (DNA-binding domain)"/>
    <property type="match status" value="1"/>
</dbReference>
<dbReference type="InterPro" id="IPR035500">
    <property type="entry name" value="NHR-like_dom_sf"/>
</dbReference>
<evidence type="ECO:0000256" key="2">
    <source>
        <dbReference type="ARBA" id="ARBA00022771"/>
    </source>
</evidence>
<name>A0A2T7P863_POMCA</name>
<proteinExistence type="predicted"/>
<feature type="region of interest" description="Disordered" evidence="9">
    <location>
        <begin position="1"/>
        <end position="57"/>
    </location>
</feature>
<dbReference type="Proteomes" id="UP000245119">
    <property type="component" value="Linkage Group LG5"/>
</dbReference>
<comment type="caution">
    <text evidence="12">The sequence shown here is derived from an EMBL/GenBank/DDBJ whole genome shotgun (WGS) entry which is preliminary data.</text>
</comment>
<dbReference type="InterPro" id="IPR050234">
    <property type="entry name" value="Nuclear_hormone_rcpt_NR1"/>
</dbReference>
<dbReference type="Gene3D" id="3.30.50.10">
    <property type="entry name" value="Erythroid Transcription Factor GATA-1, subunit A"/>
    <property type="match status" value="1"/>
</dbReference>
<evidence type="ECO:0000256" key="3">
    <source>
        <dbReference type="ARBA" id="ARBA00022833"/>
    </source>
</evidence>
<keyword evidence="7" id="KW-0675">Receptor</keyword>
<evidence type="ECO:0000256" key="1">
    <source>
        <dbReference type="ARBA" id="ARBA00022723"/>
    </source>
</evidence>
<feature type="compositionally biased region" description="Basic and acidic residues" evidence="9">
    <location>
        <begin position="149"/>
        <end position="159"/>
    </location>
</feature>
<dbReference type="PRINTS" id="PR00398">
    <property type="entry name" value="STRDHORMONER"/>
</dbReference>
<dbReference type="AlphaFoldDB" id="A0A2T7P863"/>
<keyword evidence="2" id="KW-0863">Zinc-finger</keyword>
<dbReference type="PROSITE" id="PS00031">
    <property type="entry name" value="NUCLEAR_REC_DBD_1"/>
    <property type="match status" value="1"/>
</dbReference>
<keyword evidence="5" id="KW-0238">DNA-binding</keyword>
<dbReference type="InterPro" id="IPR001628">
    <property type="entry name" value="Znf_hrmn_rcpt"/>
</dbReference>
<evidence type="ECO:0000256" key="8">
    <source>
        <dbReference type="ARBA" id="ARBA00023242"/>
    </source>
</evidence>
<feature type="domain" description="NR LBD" evidence="11">
    <location>
        <begin position="297"/>
        <end position="524"/>
    </location>
</feature>
<dbReference type="PROSITE" id="PS51030">
    <property type="entry name" value="NUCLEAR_REC_DBD_2"/>
    <property type="match status" value="1"/>
</dbReference>
<dbReference type="InterPro" id="IPR001723">
    <property type="entry name" value="Nuclear_hrmn_rcpt"/>
</dbReference>
<dbReference type="Gene3D" id="1.10.565.10">
    <property type="entry name" value="Retinoid X Receptor"/>
    <property type="match status" value="1"/>
</dbReference>
<evidence type="ECO:0000256" key="4">
    <source>
        <dbReference type="ARBA" id="ARBA00023015"/>
    </source>
</evidence>
<dbReference type="GO" id="GO:0000122">
    <property type="term" value="P:negative regulation of transcription by RNA polymerase II"/>
    <property type="evidence" value="ECO:0007669"/>
    <property type="project" value="TreeGrafter"/>
</dbReference>
<dbReference type="GO" id="GO:0004879">
    <property type="term" value="F:nuclear receptor activity"/>
    <property type="evidence" value="ECO:0007669"/>
    <property type="project" value="TreeGrafter"/>
</dbReference>